<proteinExistence type="inferred from homology"/>
<accession>A0A0M0K327</accession>
<feature type="compositionally biased region" description="Basic and acidic residues" evidence="9">
    <location>
        <begin position="25"/>
        <end position="37"/>
    </location>
</feature>
<evidence type="ECO:0000256" key="1">
    <source>
        <dbReference type="ARBA" id="ARBA00004273"/>
    </source>
</evidence>
<gene>
    <name evidence="10" type="ORF">Ctob_011376</name>
</gene>
<evidence type="ECO:0000313" key="10">
    <source>
        <dbReference type="EMBL" id="KOO32977.1"/>
    </source>
</evidence>
<evidence type="ECO:0000256" key="5">
    <source>
        <dbReference type="ARBA" id="ARBA00022989"/>
    </source>
</evidence>
<evidence type="ECO:0000256" key="2">
    <source>
        <dbReference type="ARBA" id="ARBA00010877"/>
    </source>
</evidence>
<keyword evidence="8" id="KW-0175">Coiled coil</keyword>
<evidence type="ECO:0000256" key="7">
    <source>
        <dbReference type="ARBA" id="ARBA00023136"/>
    </source>
</evidence>
<feature type="coiled-coil region" evidence="8">
    <location>
        <begin position="145"/>
        <end position="190"/>
    </location>
</feature>
<keyword evidence="11" id="KW-1185">Reference proteome</keyword>
<comment type="subcellular location">
    <subcellularLocation>
        <location evidence="1">Mitochondrion inner membrane</location>
    </subcellularLocation>
</comment>
<comment type="similarity">
    <text evidence="2">Belongs to the MICOS complex subunit Mic60 family.</text>
</comment>
<dbReference type="PANTHER" id="PTHR15415:SF7">
    <property type="entry name" value="MICOS COMPLEX SUBUNIT MIC60"/>
    <property type="match status" value="1"/>
</dbReference>
<dbReference type="GO" id="GO:0042407">
    <property type="term" value="P:cristae formation"/>
    <property type="evidence" value="ECO:0007669"/>
    <property type="project" value="TreeGrafter"/>
</dbReference>
<evidence type="ECO:0000256" key="3">
    <source>
        <dbReference type="ARBA" id="ARBA00022692"/>
    </source>
</evidence>
<feature type="compositionally biased region" description="Low complexity" evidence="9">
    <location>
        <begin position="58"/>
        <end position="68"/>
    </location>
</feature>
<dbReference type="PANTHER" id="PTHR15415">
    <property type="entry name" value="MITOFILIN"/>
    <property type="match status" value="1"/>
</dbReference>
<dbReference type="AlphaFoldDB" id="A0A0M0K327"/>
<protein>
    <recommendedName>
        <fullName evidence="12">MICOS complex subunit MIC60</fullName>
    </recommendedName>
</protein>
<keyword evidence="5" id="KW-1133">Transmembrane helix</keyword>
<keyword evidence="4" id="KW-0999">Mitochondrion inner membrane</keyword>
<keyword evidence="3" id="KW-0812">Transmembrane</keyword>
<evidence type="ECO:0000256" key="8">
    <source>
        <dbReference type="SAM" id="Coils"/>
    </source>
</evidence>
<keyword evidence="7" id="KW-0472">Membrane</keyword>
<evidence type="ECO:0000256" key="6">
    <source>
        <dbReference type="ARBA" id="ARBA00023128"/>
    </source>
</evidence>
<evidence type="ECO:0008006" key="12">
    <source>
        <dbReference type="Google" id="ProtNLM"/>
    </source>
</evidence>
<dbReference type="GO" id="GO:0061617">
    <property type="term" value="C:MICOS complex"/>
    <property type="evidence" value="ECO:0007669"/>
    <property type="project" value="TreeGrafter"/>
</dbReference>
<feature type="region of interest" description="Disordered" evidence="9">
    <location>
        <begin position="23"/>
        <end position="68"/>
    </location>
</feature>
<evidence type="ECO:0000256" key="4">
    <source>
        <dbReference type="ARBA" id="ARBA00022792"/>
    </source>
</evidence>
<organism evidence="10 11">
    <name type="scientific">Chrysochromulina tobinii</name>
    <dbReference type="NCBI Taxonomy" id="1460289"/>
    <lineage>
        <taxon>Eukaryota</taxon>
        <taxon>Haptista</taxon>
        <taxon>Haptophyta</taxon>
        <taxon>Prymnesiophyceae</taxon>
        <taxon>Prymnesiales</taxon>
        <taxon>Chrysochromulinaceae</taxon>
        <taxon>Chrysochromulina</taxon>
    </lineage>
</organism>
<dbReference type="EMBL" id="JWZX01001635">
    <property type="protein sequence ID" value="KOO32977.1"/>
    <property type="molecule type" value="Genomic_DNA"/>
</dbReference>
<reference evidence="11" key="1">
    <citation type="journal article" date="2015" name="PLoS Genet.">
        <title>Genome Sequence and Transcriptome Analyses of Chrysochromulina tobin: Metabolic Tools for Enhanced Algal Fitness in the Prominent Order Prymnesiales (Haptophyceae).</title>
        <authorList>
            <person name="Hovde B.T."/>
            <person name="Deodato C.R."/>
            <person name="Hunsperger H.M."/>
            <person name="Ryken S.A."/>
            <person name="Yost W."/>
            <person name="Jha R.K."/>
            <person name="Patterson J."/>
            <person name="Monnat R.J. Jr."/>
            <person name="Barlow S.B."/>
            <person name="Starkenburg S.R."/>
            <person name="Cattolico R.A."/>
        </authorList>
    </citation>
    <scope>NUCLEOTIDE SEQUENCE</scope>
    <source>
        <strain evidence="11">CCMP291</strain>
    </source>
</reference>
<comment type="caution">
    <text evidence="10">The sequence shown here is derived from an EMBL/GenBank/DDBJ whole genome shotgun (WGS) entry which is preliminary data.</text>
</comment>
<keyword evidence="6" id="KW-0496">Mitochondrion</keyword>
<dbReference type="Proteomes" id="UP000037460">
    <property type="component" value="Unassembled WGS sequence"/>
</dbReference>
<name>A0A0M0K327_9EUKA</name>
<evidence type="ECO:0000313" key="11">
    <source>
        <dbReference type="Proteomes" id="UP000037460"/>
    </source>
</evidence>
<sequence>MLKATKSLSAGLRTLVIASAAEAPAEEKPVKDLRRFETLPPTDPSMGVPPSSSEGGVEAELSAAPEEPSALALQTAAYTAELLSHVERLKGRLTALEAINDEGARLQKALQQQEEEDSLKMMRFLRRQEEHYSVELVSKMKFVEEETERRVAREKEEEMDELKARHEADRLKYDEDAAQLQQMAEAAIEEARVEAAVETERRMQAEAVALLQEEHASHGARLRSLSLDVDALYQVLSHDTAYKEASHKTHQLTAGVLTVREALAGKATTAAAALRTLPKLAERLGDVLLVETFKPLQGKGADVMAKVPTVPQLTARFVDVAAAGRTAALVPETAPGLWGHALASITSFITLRAAETGHTHASTVLTTAETALARGDLRRAVEAVRALHGPSRAAASGWLEAAEERLLLEQILTVATAESTIATAALAPY</sequence>
<dbReference type="InterPro" id="IPR019133">
    <property type="entry name" value="MIC60"/>
</dbReference>
<evidence type="ECO:0000256" key="9">
    <source>
        <dbReference type="SAM" id="MobiDB-lite"/>
    </source>
</evidence>
<dbReference type="Pfam" id="PF09731">
    <property type="entry name" value="Mitofilin"/>
    <property type="match status" value="1"/>
</dbReference>